<sequence length="498" mass="56220">MKATKPSRLDRKIPPELLTLICNHLDTTQDLCSVRLVSRNMYRSAWPAFGRLFDHKTVCLTREGIRVLSLVGPHITHLRISSKLWSHEPLKQLRAWYLAAESAQTRDQRKEMYVEYSTIVEPECNHCWLGHSTRALARALRGMKRLERLTIVHGSDSHVRSPRSYFEGKKVCAKLTAAEEHIDYVYGRNVYHETLRIVFDGLAIGGRSTCERIRCFNFSTAVQFDDLAPFVIRDLNRSMISNSGHMVWQLAGITHLRLDLELPRHTDGKVVVGGGLNTRLPTFLNSMRCLISLRLVFPREYWDIKEHNSLDSYATSATSLFGLATLPGGHDRRGASSPASDLDDEDSDSAGPTLPGGHDRRGASSPESDLDDEDSDSAGPTNHVIQYNSAPFPYLRTLELASLPLKSAVDLIAFLTRHKLTLRNLTLRAITLGNLDTEWIDFICSLHPPRMDLDVFRMIPFMDVAQREQLYEQARFVPISRAMLNGCAKDAQLVDEEG</sequence>
<proteinExistence type="predicted"/>
<comment type="caution">
    <text evidence="3">The sequence shown here is derived from an EMBL/GenBank/DDBJ whole genome shotgun (WGS) entry which is preliminary data.</text>
</comment>
<accession>A0AAN7W9Q3</accession>
<evidence type="ECO:0000256" key="1">
    <source>
        <dbReference type="SAM" id="MobiDB-lite"/>
    </source>
</evidence>
<dbReference type="Pfam" id="PF12937">
    <property type="entry name" value="F-box-like"/>
    <property type="match status" value="1"/>
</dbReference>
<dbReference type="EMBL" id="JAVRQU010000007">
    <property type="protein sequence ID" value="KAK5700675.1"/>
    <property type="molecule type" value="Genomic_DNA"/>
</dbReference>
<gene>
    <name evidence="3" type="ORF">LTR97_005192</name>
</gene>
<organism evidence="3 4">
    <name type="scientific">Elasticomyces elasticus</name>
    <dbReference type="NCBI Taxonomy" id="574655"/>
    <lineage>
        <taxon>Eukaryota</taxon>
        <taxon>Fungi</taxon>
        <taxon>Dikarya</taxon>
        <taxon>Ascomycota</taxon>
        <taxon>Pezizomycotina</taxon>
        <taxon>Dothideomycetes</taxon>
        <taxon>Dothideomycetidae</taxon>
        <taxon>Mycosphaerellales</taxon>
        <taxon>Teratosphaeriaceae</taxon>
        <taxon>Elasticomyces</taxon>
    </lineage>
</organism>
<feature type="region of interest" description="Disordered" evidence="1">
    <location>
        <begin position="329"/>
        <end position="382"/>
    </location>
</feature>
<evidence type="ECO:0000313" key="3">
    <source>
        <dbReference type="EMBL" id="KAK5700675.1"/>
    </source>
</evidence>
<evidence type="ECO:0000313" key="4">
    <source>
        <dbReference type="Proteomes" id="UP001310594"/>
    </source>
</evidence>
<evidence type="ECO:0000259" key="2">
    <source>
        <dbReference type="Pfam" id="PF12937"/>
    </source>
</evidence>
<reference evidence="3" key="1">
    <citation type="submission" date="2023-08" db="EMBL/GenBank/DDBJ databases">
        <title>Black Yeasts Isolated from many extreme environments.</title>
        <authorList>
            <person name="Coleine C."/>
            <person name="Stajich J.E."/>
            <person name="Selbmann L."/>
        </authorList>
    </citation>
    <scope>NUCLEOTIDE SEQUENCE</scope>
    <source>
        <strain evidence="3">CCFEE 5810</strain>
    </source>
</reference>
<feature type="domain" description="F-box" evidence="2">
    <location>
        <begin position="12"/>
        <end position="45"/>
    </location>
</feature>
<dbReference type="Proteomes" id="UP001310594">
    <property type="component" value="Unassembled WGS sequence"/>
</dbReference>
<dbReference type="AlphaFoldDB" id="A0AAN7W9Q3"/>
<dbReference type="InterPro" id="IPR001810">
    <property type="entry name" value="F-box_dom"/>
</dbReference>
<protein>
    <recommendedName>
        <fullName evidence="2">F-box domain-containing protein</fullName>
    </recommendedName>
</protein>
<name>A0AAN7W9Q3_9PEZI</name>